<dbReference type="Pfam" id="PF00056">
    <property type="entry name" value="Ldh_1_N"/>
    <property type="match status" value="1"/>
</dbReference>
<dbReference type="GO" id="GO:0005739">
    <property type="term" value="C:mitochondrion"/>
    <property type="evidence" value="ECO:0007669"/>
    <property type="project" value="TreeGrafter"/>
</dbReference>
<keyword evidence="4 10" id="KW-0560">Oxidoreductase</keyword>
<feature type="active site" description="Proton acceptor" evidence="7">
    <location>
        <position position="109"/>
    </location>
</feature>
<evidence type="ECO:0000256" key="11">
    <source>
        <dbReference type="RuleBase" id="RU003405"/>
    </source>
</evidence>
<dbReference type="FunFam" id="3.90.110.10:FF:000001">
    <property type="entry name" value="Malate dehydrogenase"/>
    <property type="match status" value="1"/>
</dbReference>
<keyword evidence="3 11" id="KW-0816">Tricarboxylic acid cycle</keyword>
<dbReference type="Gene3D" id="3.90.110.10">
    <property type="entry name" value="Lactate dehydrogenase/glycoside hydrolase, family 4, C-terminal"/>
    <property type="match status" value="1"/>
</dbReference>
<evidence type="ECO:0000256" key="9">
    <source>
        <dbReference type="PIRSR" id="PIRSR000102-3"/>
    </source>
</evidence>
<dbReference type="EMBL" id="JASPKZ010001972">
    <property type="protein sequence ID" value="KAJ9596703.1"/>
    <property type="molecule type" value="Genomic_DNA"/>
</dbReference>
<feature type="binding site" evidence="8">
    <location>
        <position position="13"/>
    </location>
    <ligand>
        <name>substrate</name>
    </ligand>
</feature>
<evidence type="ECO:0000259" key="13">
    <source>
        <dbReference type="Pfam" id="PF02866"/>
    </source>
</evidence>
<feature type="binding site" evidence="8">
    <location>
        <position position="85"/>
    </location>
    <ligand>
        <name>substrate</name>
    </ligand>
</feature>
<sequence>CAKIVVLLAGVPRQPGMTRAQLFDINANIVKETAENCARYCPTTCLLLVTNPVNSMVPVACEVFKREGHDNDARIFGVTTLDLVRASTFVAEEKGLDPSEVHLPVIGAHSGSTIVPLFSQMTPQVNITEEEAQRLTHSVQVAGTEVVKAKGKGSATLSIAFATMRLVISIARALQGARCVIECAYVRSNVMKGCDYFATPLKLGQYGIKENLGIPAISEFEKKLVEKAIPDIQKDIKKGLDYVKHLYEGGDKDKNTCKRKNPTGCI</sequence>
<evidence type="ECO:0000256" key="6">
    <source>
        <dbReference type="ARBA" id="ARBA00048313"/>
    </source>
</evidence>
<proteinExistence type="inferred from homology"/>
<reference evidence="14" key="1">
    <citation type="journal article" date="2023" name="IScience">
        <title>Live-bearing cockroach genome reveals convergent evolutionary mechanisms linked to viviparity in insects and beyond.</title>
        <authorList>
            <person name="Fouks B."/>
            <person name="Harrison M.C."/>
            <person name="Mikhailova A.A."/>
            <person name="Marchal E."/>
            <person name="English S."/>
            <person name="Carruthers M."/>
            <person name="Jennings E.C."/>
            <person name="Chiamaka E.L."/>
            <person name="Frigard R.A."/>
            <person name="Pippel M."/>
            <person name="Attardo G.M."/>
            <person name="Benoit J.B."/>
            <person name="Bornberg-Bauer E."/>
            <person name="Tobe S.S."/>
        </authorList>
    </citation>
    <scope>NUCLEOTIDE SEQUENCE</scope>
    <source>
        <strain evidence="14">Stay&amp;Tobe</strain>
    </source>
</reference>
<dbReference type="PROSITE" id="PS00068">
    <property type="entry name" value="MDH"/>
    <property type="match status" value="1"/>
</dbReference>
<feature type="binding site" evidence="9">
    <location>
        <position position="26"/>
    </location>
    <ligand>
        <name>NAD(+)</name>
        <dbReference type="ChEBI" id="CHEBI:57540"/>
    </ligand>
</feature>
<dbReference type="PIRSF" id="PIRSF000102">
    <property type="entry name" value="Lac_mal_DH"/>
    <property type="match status" value="1"/>
</dbReference>
<gene>
    <name evidence="14" type="ORF">L9F63_012271</name>
</gene>
<dbReference type="SUPFAM" id="SSF51735">
    <property type="entry name" value="NAD(P)-binding Rossmann-fold domains"/>
    <property type="match status" value="1"/>
</dbReference>
<dbReference type="InterPro" id="IPR015955">
    <property type="entry name" value="Lactate_DH/Glyco_Ohase_4_C"/>
</dbReference>
<name>A0AAD8ACR9_DIPPU</name>
<comment type="similarity">
    <text evidence="1">Belongs to the LDH/MDH superfamily. MDH type 1 family.</text>
</comment>
<dbReference type="AlphaFoldDB" id="A0AAD8ACR9"/>
<comment type="catalytic activity">
    <reaction evidence="6 11">
        <text>(S)-malate + NAD(+) = oxaloacetate + NADH + H(+)</text>
        <dbReference type="Rhea" id="RHEA:21432"/>
        <dbReference type="ChEBI" id="CHEBI:15378"/>
        <dbReference type="ChEBI" id="CHEBI:15589"/>
        <dbReference type="ChEBI" id="CHEBI:16452"/>
        <dbReference type="ChEBI" id="CHEBI:57540"/>
        <dbReference type="ChEBI" id="CHEBI:57945"/>
        <dbReference type="EC" id="1.1.1.37"/>
    </reaction>
</comment>
<evidence type="ECO:0000256" key="4">
    <source>
        <dbReference type="ARBA" id="ARBA00023002"/>
    </source>
</evidence>
<dbReference type="PANTHER" id="PTHR11540:SF16">
    <property type="entry name" value="MALATE DEHYDROGENASE, MITOCHONDRIAL"/>
    <property type="match status" value="1"/>
</dbReference>
<keyword evidence="5 9" id="KW-0520">NAD</keyword>
<dbReference type="PANTHER" id="PTHR11540">
    <property type="entry name" value="MALATE AND LACTATE DEHYDROGENASE"/>
    <property type="match status" value="1"/>
</dbReference>
<dbReference type="InterPro" id="IPR022383">
    <property type="entry name" value="Lactate/malate_DH_C"/>
</dbReference>
<dbReference type="GO" id="GO:0006108">
    <property type="term" value="P:malate metabolic process"/>
    <property type="evidence" value="ECO:0007669"/>
    <property type="project" value="InterPro"/>
</dbReference>
<dbReference type="Gene3D" id="3.40.50.720">
    <property type="entry name" value="NAD(P)-binding Rossmann-like Domain"/>
    <property type="match status" value="1"/>
</dbReference>
<evidence type="ECO:0000313" key="15">
    <source>
        <dbReference type="Proteomes" id="UP001233999"/>
    </source>
</evidence>
<comment type="caution">
    <text evidence="14">The sequence shown here is derived from an EMBL/GenBank/DDBJ whole genome shotgun (WGS) entry which is preliminary data.</text>
</comment>
<evidence type="ECO:0000256" key="1">
    <source>
        <dbReference type="ARBA" id="ARBA00008824"/>
    </source>
</evidence>
<feature type="binding site" evidence="9">
    <location>
        <begin position="49"/>
        <end position="51"/>
    </location>
    <ligand>
        <name>NAD(+)</name>
        <dbReference type="ChEBI" id="CHEBI:57540"/>
    </ligand>
</feature>
<evidence type="ECO:0000256" key="2">
    <source>
        <dbReference type="ARBA" id="ARBA00011738"/>
    </source>
</evidence>
<evidence type="ECO:0000256" key="5">
    <source>
        <dbReference type="ARBA" id="ARBA00023027"/>
    </source>
</evidence>
<dbReference type="Pfam" id="PF02866">
    <property type="entry name" value="Ldh_1_C"/>
    <property type="match status" value="1"/>
</dbReference>
<dbReference type="SUPFAM" id="SSF56327">
    <property type="entry name" value="LDH C-terminal domain-like"/>
    <property type="match status" value="1"/>
</dbReference>
<feature type="binding site" evidence="8">
    <location>
        <position position="19"/>
    </location>
    <ligand>
        <name>substrate</name>
    </ligand>
</feature>
<feature type="binding site" evidence="8">
    <location>
        <position position="51"/>
    </location>
    <ligand>
        <name>substrate</name>
    </ligand>
</feature>
<evidence type="ECO:0000313" key="14">
    <source>
        <dbReference type="EMBL" id="KAJ9596703.1"/>
    </source>
</evidence>
<dbReference type="GO" id="GO:0006099">
    <property type="term" value="P:tricarboxylic acid cycle"/>
    <property type="evidence" value="ECO:0007669"/>
    <property type="project" value="UniProtKB-KW"/>
</dbReference>
<dbReference type="NCBIfam" id="TIGR01772">
    <property type="entry name" value="MDH_euk_gproteo"/>
    <property type="match status" value="1"/>
</dbReference>
<evidence type="ECO:0000256" key="7">
    <source>
        <dbReference type="PIRSR" id="PIRSR000102-1"/>
    </source>
</evidence>
<evidence type="ECO:0000256" key="10">
    <source>
        <dbReference type="RuleBase" id="RU003369"/>
    </source>
</evidence>
<dbReference type="GO" id="GO:0030060">
    <property type="term" value="F:L-malate dehydrogenase (NAD+) activity"/>
    <property type="evidence" value="ECO:0007669"/>
    <property type="project" value="UniProtKB-EC"/>
</dbReference>
<evidence type="ECO:0000256" key="8">
    <source>
        <dbReference type="PIRSR" id="PIRSR000102-2"/>
    </source>
</evidence>
<evidence type="ECO:0000256" key="3">
    <source>
        <dbReference type="ARBA" id="ARBA00022532"/>
    </source>
</evidence>
<dbReference type="InterPro" id="IPR001236">
    <property type="entry name" value="Lactate/malate_DH_N"/>
</dbReference>
<accession>A0AAD8ACR9</accession>
<dbReference type="InterPro" id="IPR001252">
    <property type="entry name" value="Malate_DH_AS"/>
</dbReference>
<protein>
    <recommendedName>
        <fullName evidence="11">Malate dehydrogenase</fullName>
        <ecNumber evidence="11">1.1.1.37</ecNumber>
    </recommendedName>
</protein>
<evidence type="ECO:0000259" key="12">
    <source>
        <dbReference type="Pfam" id="PF00056"/>
    </source>
</evidence>
<keyword evidence="15" id="KW-1185">Reference proteome</keyword>
<comment type="subunit">
    <text evidence="2">Homodimer.</text>
</comment>
<dbReference type="InterPro" id="IPR036291">
    <property type="entry name" value="NAD(P)-bd_dom_sf"/>
</dbReference>
<reference evidence="14" key="2">
    <citation type="submission" date="2023-05" db="EMBL/GenBank/DDBJ databases">
        <authorList>
            <person name="Fouks B."/>
        </authorList>
    </citation>
    <scope>NUCLEOTIDE SEQUENCE</scope>
    <source>
        <strain evidence="14">Stay&amp;Tobe</strain>
        <tissue evidence="14">Testes</tissue>
    </source>
</reference>
<dbReference type="InterPro" id="IPR001557">
    <property type="entry name" value="L-lactate/malate_DH"/>
</dbReference>
<organism evidence="14 15">
    <name type="scientific">Diploptera punctata</name>
    <name type="common">Pacific beetle cockroach</name>
    <dbReference type="NCBI Taxonomy" id="6984"/>
    <lineage>
        <taxon>Eukaryota</taxon>
        <taxon>Metazoa</taxon>
        <taxon>Ecdysozoa</taxon>
        <taxon>Arthropoda</taxon>
        <taxon>Hexapoda</taxon>
        <taxon>Insecta</taxon>
        <taxon>Pterygota</taxon>
        <taxon>Neoptera</taxon>
        <taxon>Polyneoptera</taxon>
        <taxon>Dictyoptera</taxon>
        <taxon>Blattodea</taxon>
        <taxon>Blaberoidea</taxon>
        <taxon>Blaberidae</taxon>
        <taxon>Diplopterinae</taxon>
        <taxon>Diploptera</taxon>
    </lineage>
</organism>
<feature type="non-terminal residue" evidence="14">
    <location>
        <position position="266"/>
    </location>
</feature>
<feature type="domain" description="Lactate/malate dehydrogenase N-terminal" evidence="12">
    <location>
        <begin position="2"/>
        <end position="77"/>
    </location>
</feature>
<feature type="domain" description="Lactate/malate dehydrogenase C-terminal" evidence="13">
    <location>
        <begin position="79"/>
        <end position="241"/>
    </location>
</feature>
<dbReference type="EC" id="1.1.1.37" evidence="11"/>
<dbReference type="Proteomes" id="UP001233999">
    <property type="component" value="Unassembled WGS sequence"/>
</dbReference>
<dbReference type="InterPro" id="IPR010097">
    <property type="entry name" value="Malate_DH_type1"/>
</dbReference>